<name>A0ABT6FGY3_9BACT</name>
<keyword evidence="1" id="KW-0732">Signal</keyword>
<dbReference type="Proteomes" id="UP001216907">
    <property type="component" value="Unassembled WGS sequence"/>
</dbReference>
<proteinExistence type="predicted"/>
<dbReference type="RefSeq" id="WP_277863057.1">
    <property type="nucleotide sequence ID" value="NZ_JARRAG010000002.1"/>
</dbReference>
<feature type="signal peptide" evidence="1">
    <location>
        <begin position="1"/>
        <end position="28"/>
    </location>
</feature>
<keyword evidence="3" id="KW-1185">Reference proteome</keyword>
<dbReference type="EMBL" id="JARRAG010000002">
    <property type="protein sequence ID" value="MDG3006764.1"/>
    <property type="molecule type" value="Genomic_DNA"/>
</dbReference>
<evidence type="ECO:0000313" key="2">
    <source>
        <dbReference type="EMBL" id="MDG3006764.1"/>
    </source>
</evidence>
<organism evidence="2 3">
    <name type="scientific">Paludisphaera mucosa</name>
    <dbReference type="NCBI Taxonomy" id="3030827"/>
    <lineage>
        <taxon>Bacteria</taxon>
        <taxon>Pseudomonadati</taxon>
        <taxon>Planctomycetota</taxon>
        <taxon>Planctomycetia</taxon>
        <taxon>Isosphaerales</taxon>
        <taxon>Isosphaeraceae</taxon>
        <taxon>Paludisphaera</taxon>
    </lineage>
</organism>
<sequence length="155" mass="16114">MISIPKSFRIAALSALAASAIVAGPAFVASPARAEDAVLSPALKSLQGDWTSREDAEIQADWTIKDDTIKVTVNGTEYAGKVVVDDAAKPHPALTIEIKEGPGDAAGQSAKGVYKLDGEKLLVNIGAPGQDRPTDLNPGGTDVYLFSLTKKKAAK</sequence>
<accession>A0ABT6FGY3</accession>
<gene>
    <name evidence="2" type="ORF">PZE19_23590</name>
</gene>
<comment type="caution">
    <text evidence="2">The sequence shown here is derived from an EMBL/GenBank/DDBJ whole genome shotgun (WGS) entry which is preliminary data.</text>
</comment>
<evidence type="ECO:0008006" key="4">
    <source>
        <dbReference type="Google" id="ProtNLM"/>
    </source>
</evidence>
<reference evidence="2 3" key="1">
    <citation type="submission" date="2023-03" db="EMBL/GenBank/DDBJ databases">
        <title>Paludisphaera mucosa sp. nov. a novel planctomycete from northern fen.</title>
        <authorList>
            <person name="Ivanova A."/>
        </authorList>
    </citation>
    <scope>NUCLEOTIDE SEQUENCE [LARGE SCALE GENOMIC DNA]</scope>
    <source>
        <strain evidence="2 3">Pla2</strain>
    </source>
</reference>
<evidence type="ECO:0000313" key="3">
    <source>
        <dbReference type="Proteomes" id="UP001216907"/>
    </source>
</evidence>
<feature type="chain" id="PRO_5045997645" description="TIGR03067 domain-containing protein" evidence="1">
    <location>
        <begin position="29"/>
        <end position="155"/>
    </location>
</feature>
<protein>
    <recommendedName>
        <fullName evidence="4">TIGR03067 domain-containing protein</fullName>
    </recommendedName>
</protein>
<evidence type="ECO:0000256" key="1">
    <source>
        <dbReference type="SAM" id="SignalP"/>
    </source>
</evidence>